<dbReference type="Gene3D" id="6.10.340.10">
    <property type="match status" value="1"/>
</dbReference>
<proteinExistence type="predicted"/>
<keyword evidence="5" id="KW-0548">Nucleotidyltransferase</keyword>
<reference evidence="5 6" key="1">
    <citation type="journal article" date="2015" name="Genome Announc.">
        <title>Draft Genome Sequence of Filamentous Marine Cyanobacterium Lyngbya confervoides Strain BDU141951.</title>
        <authorList>
            <person name="Chandrababunaidu M.M."/>
            <person name="Sen D."/>
            <person name="Tripathy S."/>
        </authorList>
    </citation>
    <scope>NUCLEOTIDE SEQUENCE [LARGE SCALE GENOMIC DNA]</scope>
    <source>
        <strain evidence="5 6">BDU141951</strain>
    </source>
</reference>
<dbReference type="PROSITE" id="PS50885">
    <property type="entry name" value="HAMP"/>
    <property type="match status" value="1"/>
</dbReference>
<dbReference type="CDD" id="cd06225">
    <property type="entry name" value="HAMP"/>
    <property type="match status" value="1"/>
</dbReference>
<keyword evidence="2" id="KW-1133">Transmembrane helix</keyword>
<dbReference type="SMART" id="SM00304">
    <property type="entry name" value="HAMP"/>
    <property type="match status" value="1"/>
</dbReference>
<dbReference type="RefSeq" id="WP_166277869.1">
    <property type="nucleotide sequence ID" value="NZ_JTHE03000116.1"/>
</dbReference>
<keyword evidence="6" id="KW-1185">Reference proteome</keyword>
<dbReference type="PANTHER" id="PTHR45138">
    <property type="entry name" value="REGULATORY COMPONENTS OF SENSORY TRANSDUCTION SYSTEM"/>
    <property type="match status" value="1"/>
</dbReference>
<dbReference type="InterPro" id="IPR003660">
    <property type="entry name" value="HAMP_dom"/>
</dbReference>
<keyword evidence="2" id="KW-0812">Transmembrane</keyword>
<accession>A0ABD4T9R9</accession>
<dbReference type="InterPro" id="IPR000160">
    <property type="entry name" value="GGDEF_dom"/>
</dbReference>
<dbReference type="EMBL" id="JTHE03000116">
    <property type="protein sequence ID" value="MCM1985163.1"/>
    <property type="molecule type" value="Genomic_DNA"/>
</dbReference>
<evidence type="ECO:0000313" key="6">
    <source>
        <dbReference type="Proteomes" id="UP000031561"/>
    </source>
</evidence>
<feature type="coiled-coil region" evidence="1">
    <location>
        <begin position="219"/>
        <end position="246"/>
    </location>
</feature>
<dbReference type="InterPro" id="IPR029787">
    <property type="entry name" value="Nucleotide_cyclase"/>
</dbReference>
<dbReference type="Proteomes" id="UP000031561">
    <property type="component" value="Unassembled WGS sequence"/>
</dbReference>
<dbReference type="AlphaFoldDB" id="A0ABD4T9R9"/>
<protein>
    <submittedName>
        <fullName evidence="5">Diguanylate cyclase</fullName>
        <ecNumber evidence="5">2.7.7.65</ecNumber>
    </submittedName>
</protein>
<dbReference type="InterPro" id="IPR050469">
    <property type="entry name" value="Diguanylate_Cyclase"/>
</dbReference>
<dbReference type="Pfam" id="PF00672">
    <property type="entry name" value="HAMP"/>
    <property type="match status" value="1"/>
</dbReference>
<dbReference type="PROSITE" id="PS50887">
    <property type="entry name" value="GGDEF"/>
    <property type="match status" value="1"/>
</dbReference>
<comment type="caution">
    <text evidence="5">The sequence shown here is derived from an EMBL/GenBank/DDBJ whole genome shotgun (WGS) entry which is preliminary data.</text>
</comment>
<evidence type="ECO:0000259" key="4">
    <source>
        <dbReference type="PROSITE" id="PS50887"/>
    </source>
</evidence>
<dbReference type="FunFam" id="3.30.70.270:FF:000001">
    <property type="entry name" value="Diguanylate cyclase domain protein"/>
    <property type="match status" value="1"/>
</dbReference>
<dbReference type="NCBIfam" id="TIGR00254">
    <property type="entry name" value="GGDEF"/>
    <property type="match status" value="1"/>
</dbReference>
<dbReference type="EC" id="2.7.7.65" evidence="5"/>
<dbReference type="GO" id="GO:0052621">
    <property type="term" value="F:diguanylate cyclase activity"/>
    <property type="evidence" value="ECO:0007669"/>
    <property type="project" value="UniProtKB-EC"/>
</dbReference>
<dbReference type="SUPFAM" id="SSF158472">
    <property type="entry name" value="HAMP domain-like"/>
    <property type="match status" value="1"/>
</dbReference>
<sequence length="424" mass="47832">MGSWTLFFFQEAISSFGVTEEARLEVLFPLVSLDNSITDATLFVENLDPAQLKSQPTRGELEVLKRAIDRDLMMVAQMPVQISVQQSLLTSIEKNINQGFESLHQFWVDPALENPRERLMQQRQAQRYFQDALTGVRTIHYSLTSWSARENMQKVEAMKRQFRLMILIFILMLLVITMVSAWFITRSILKPVGQLKAGLYHFREGDLGFRIHLETEDELAQLATAMNAMAQRLEESQQQLQRLATLDGLTELLNRREFNRILKMEIERALRENQPVSMIMVDLDHFKALNDRYGHQSGDEALRYVSALLRREIRPCDHAARFGGEEFALILPNADLEEAQVVANRLCLGIAAGAIRLSEALSVQVTASLGCATFPSTASSEHALLTQADQALYRAKAGGRNQVCLAPRALAAEGATTLKGRLNR</sequence>
<dbReference type="PANTHER" id="PTHR45138:SF9">
    <property type="entry name" value="DIGUANYLATE CYCLASE DGCM-RELATED"/>
    <property type="match status" value="1"/>
</dbReference>
<dbReference type="SUPFAM" id="SSF55073">
    <property type="entry name" value="Nucleotide cyclase"/>
    <property type="match status" value="1"/>
</dbReference>
<dbReference type="Pfam" id="PF00990">
    <property type="entry name" value="GGDEF"/>
    <property type="match status" value="1"/>
</dbReference>
<feature type="domain" description="HAMP" evidence="3">
    <location>
        <begin position="186"/>
        <end position="238"/>
    </location>
</feature>
<dbReference type="Gene3D" id="3.30.70.270">
    <property type="match status" value="1"/>
</dbReference>
<evidence type="ECO:0000256" key="1">
    <source>
        <dbReference type="SAM" id="Coils"/>
    </source>
</evidence>
<keyword evidence="2" id="KW-0472">Membrane</keyword>
<evidence type="ECO:0000256" key="2">
    <source>
        <dbReference type="SAM" id="Phobius"/>
    </source>
</evidence>
<evidence type="ECO:0000313" key="5">
    <source>
        <dbReference type="EMBL" id="MCM1985163.1"/>
    </source>
</evidence>
<name>A0ABD4T9R9_9CYAN</name>
<dbReference type="InterPro" id="IPR043128">
    <property type="entry name" value="Rev_trsase/Diguanyl_cyclase"/>
</dbReference>
<keyword evidence="1" id="KW-0175">Coiled coil</keyword>
<dbReference type="SMART" id="SM00267">
    <property type="entry name" value="GGDEF"/>
    <property type="match status" value="1"/>
</dbReference>
<dbReference type="CDD" id="cd01949">
    <property type="entry name" value="GGDEF"/>
    <property type="match status" value="1"/>
</dbReference>
<gene>
    <name evidence="5" type="ORF">QQ91_0020300</name>
</gene>
<evidence type="ECO:0000259" key="3">
    <source>
        <dbReference type="PROSITE" id="PS50885"/>
    </source>
</evidence>
<keyword evidence="5" id="KW-0808">Transferase</keyword>
<feature type="transmembrane region" description="Helical" evidence="2">
    <location>
        <begin position="162"/>
        <end position="184"/>
    </location>
</feature>
<feature type="domain" description="GGDEF" evidence="4">
    <location>
        <begin position="274"/>
        <end position="408"/>
    </location>
</feature>
<organism evidence="5 6">
    <name type="scientific">Lyngbya confervoides BDU141951</name>
    <dbReference type="NCBI Taxonomy" id="1574623"/>
    <lineage>
        <taxon>Bacteria</taxon>
        <taxon>Bacillati</taxon>
        <taxon>Cyanobacteriota</taxon>
        <taxon>Cyanophyceae</taxon>
        <taxon>Oscillatoriophycideae</taxon>
        <taxon>Oscillatoriales</taxon>
        <taxon>Microcoleaceae</taxon>
        <taxon>Lyngbya</taxon>
    </lineage>
</organism>